<accession>A0AAD7WRX1</accession>
<comment type="caution">
    <text evidence="1">The sequence shown here is derived from an EMBL/GenBank/DDBJ whole genome shotgun (WGS) entry which is preliminary data.</text>
</comment>
<gene>
    <name evidence="1" type="ORF">AAFF_G00309970</name>
</gene>
<name>A0AAD7WRX1_9TELE</name>
<dbReference type="EMBL" id="JAINUG010000045">
    <property type="protein sequence ID" value="KAJ8406109.1"/>
    <property type="molecule type" value="Genomic_DNA"/>
</dbReference>
<dbReference type="Proteomes" id="UP001221898">
    <property type="component" value="Unassembled WGS sequence"/>
</dbReference>
<protein>
    <submittedName>
        <fullName evidence="1">Uncharacterized protein</fullName>
    </submittedName>
</protein>
<organism evidence="1 2">
    <name type="scientific">Aldrovandia affinis</name>
    <dbReference type="NCBI Taxonomy" id="143900"/>
    <lineage>
        <taxon>Eukaryota</taxon>
        <taxon>Metazoa</taxon>
        <taxon>Chordata</taxon>
        <taxon>Craniata</taxon>
        <taxon>Vertebrata</taxon>
        <taxon>Euteleostomi</taxon>
        <taxon>Actinopterygii</taxon>
        <taxon>Neopterygii</taxon>
        <taxon>Teleostei</taxon>
        <taxon>Notacanthiformes</taxon>
        <taxon>Halosauridae</taxon>
        <taxon>Aldrovandia</taxon>
    </lineage>
</organism>
<reference evidence="1" key="1">
    <citation type="journal article" date="2023" name="Science">
        <title>Genome structures resolve the early diversification of teleost fishes.</title>
        <authorList>
            <person name="Parey E."/>
            <person name="Louis A."/>
            <person name="Montfort J."/>
            <person name="Bouchez O."/>
            <person name="Roques C."/>
            <person name="Iampietro C."/>
            <person name="Lluch J."/>
            <person name="Castinel A."/>
            <person name="Donnadieu C."/>
            <person name="Desvignes T."/>
            <person name="Floi Bucao C."/>
            <person name="Jouanno E."/>
            <person name="Wen M."/>
            <person name="Mejri S."/>
            <person name="Dirks R."/>
            <person name="Jansen H."/>
            <person name="Henkel C."/>
            <person name="Chen W.J."/>
            <person name="Zahm M."/>
            <person name="Cabau C."/>
            <person name="Klopp C."/>
            <person name="Thompson A.W."/>
            <person name="Robinson-Rechavi M."/>
            <person name="Braasch I."/>
            <person name="Lecointre G."/>
            <person name="Bobe J."/>
            <person name="Postlethwait J.H."/>
            <person name="Berthelot C."/>
            <person name="Roest Crollius H."/>
            <person name="Guiguen Y."/>
        </authorList>
    </citation>
    <scope>NUCLEOTIDE SEQUENCE</scope>
    <source>
        <tissue evidence="1">Blood</tissue>
    </source>
</reference>
<evidence type="ECO:0000313" key="2">
    <source>
        <dbReference type="Proteomes" id="UP001221898"/>
    </source>
</evidence>
<evidence type="ECO:0000313" key="1">
    <source>
        <dbReference type="EMBL" id="KAJ8406109.1"/>
    </source>
</evidence>
<keyword evidence="2" id="KW-1185">Reference proteome</keyword>
<sequence length="75" mass="8165">MPRSPNPKPASRTQPFGPNCVVGWGRTYRKTSLDTLRGGGPKDTGWAAGGEEARVIVIVARGTERPSHRSREPPR</sequence>
<proteinExistence type="predicted"/>
<dbReference type="AlphaFoldDB" id="A0AAD7WRX1"/>